<evidence type="ECO:0000313" key="1">
    <source>
        <dbReference type="EMBL" id="KAA0061165.1"/>
    </source>
</evidence>
<dbReference type="EMBL" id="SSTE01005057">
    <property type="protein sequence ID" value="KAA0061165.1"/>
    <property type="molecule type" value="Genomic_DNA"/>
</dbReference>
<keyword evidence="1" id="KW-0808">Transferase</keyword>
<gene>
    <name evidence="1" type="ORF">E6C27_scaffold753G00370</name>
</gene>
<dbReference type="Gene3D" id="3.80.10.10">
    <property type="entry name" value="Ribonuclease Inhibitor"/>
    <property type="match status" value="1"/>
</dbReference>
<comment type="caution">
    <text evidence="1">The sequence shown here is derived from an EMBL/GenBank/DDBJ whole genome shotgun (WGS) entry which is preliminary data.</text>
</comment>
<dbReference type="GO" id="GO:0016301">
    <property type="term" value="F:kinase activity"/>
    <property type="evidence" value="ECO:0007669"/>
    <property type="project" value="UniProtKB-KW"/>
</dbReference>
<accession>A0A5A7V5R9</accession>
<dbReference type="InterPro" id="IPR032675">
    <property type="entry name" value="LRR_dom_sf"/>
</dbReference>
<keyword evidence="1" id="KW-0418">Kinase</keyword>
<dbReference type="OrthoDB" id="676979at2759"/>
<reference evidence="1 2" key="1">
    <citation type="submission" date="2019-08" db="EMBL/GenBank/DDBJ databases">
        <title>Draft genome sequences of two oriental melons (Cucumis melo L. var makuwa).</title>
        <authorList>
            <person name="Kwon S.-Y."/>
        </authorList>
    </citation>
    <scope>NUCLEOTIDE SEQUENCE [LARGE SCALE GENOMIC DNA]</scope>
    <source>
        <strain evidence="2">cv. SW 3</strain>
        <tissue evidence="1">Leaf</tissue>
    </source>
</reference>
<name>A0A5A7V5R9_CUCMM</name>
<dbReference type="STRING" id="1194695.A0A5A7V5R9"/>
<sequence length="65" mass="7001">MFLEFNGKLVISLIQLSGSIPTQLSSLKKLIVIVLQSNQLVDAPLLEVLDVRNNTLSGNVPPGTN</sequence>
<dbReference type="AlphaFoldDB" id="A0A5A7V5R9"/>
<dbReference type="SUPFAM" id="SSF52058">
    <property type="entry name" value="L domain-like"/>
    <property type="match status" value="1"/>
</dbReference>
<keyword evidence="1" id="KW-0675">Receptor</keyword>
<evidence type="ECO:0000313" key="2">
    <source>
        <dbReference type="Proteomes" id="UP000321393"/>
    </source>
</evidence>
<proteinExistence type="predicted"/>
<protein>
    <submittedName>
        <fullName evidence="1">Leucine-rich repeat receptor-like protein kinase</fullName>
    </submittedName>
</protein>
<organism evidence="1 2">
    <name type="scientific">Cucumis melo var. makuwa</name>
    <name type="common">Oriental melon</name>
    <dbReference type="NCBI Taxonomy" id="1194695"/>
    <lineage>
        <taxon>Eukaryota</taxon>
        <taxon>Viridiplantae</taxon>
        <taxon>Streptophyta</taxon>
        <taxon>Embryophyta</taxon>
        <taxon>Tracheophyta</taxon>
        <taxon>Spermatophyta</taxon>
        <taxon>Magnoliopsida</taxon>
        <taxon>eudicotyledons</taxon>
        <taxon>Gunneridae</taxon>
        <taxon>Pentapetalae</taxon>
        <taxon>rosids</taxon>
        <taxon>fabids</taxon>
        <taxon>Cucurbitales</taxon>
        <taxon>Cucurbitaceae</taxon>
        <taxon>Benincaseae</taxon>
        <taxon>Cucumis</taxon>
    </lineage>
</organism>
<dbReference type="Proteomes" id="UP000321393">
    <property type="component" value="Unassembled WGS sequence"/>
</dbReference>